<keyword evidence="2" id="KW-1185">Reference proteome</keyword>
<dbReference type="Proteomes" id="UP000030040">
    <property type="component" value="Segment"/>
</dbReference>
<sequence length="76" mass="8701">MIKYVLRPGHVRSKSDGEVHFINAQRLAELYRVPLNECAVWDNRLPLTTNLKMHAGRLALHPRNNGNYDDLPAIPL</sequence>
<name>A0A097PAK4_9CAUD</name>
<evidence type="ECO:0000313" key="2">
    <source>
        <dbReference type="Proteomes" id="UP000030040"/>
    </source>
</evidence>
<dbReference type="OrthoDB" id="29078at10239"/>
<reference evidence="2" key="1">
    <citation type="submission" date="2014-10" db="EMBL/GenBank/DDBJ databases">
        <title>Draft genome sequence of lytic bacteriophage specific to a multidrug resistant bacterium Delftia tsuruhatensis ARB-1.</title>
        <authorList>
            <person name="Bhattacharjee A.S."/>
            <person name="Motlagh A.M."/>
            <person name="Goel R."/>
        </authorList>
    </citation>
    <scope>NUCLEOTIDE SEQUENCE [LARGE SCALE GENOMIC DNA]</scope>
</reference>
<evidence type="ECO:0000313" key="1">
    <source>
        <dbReference type="EMBL" id="AIU44274.1"/>
    </source>
</evidence>
<dbReference type="EMBL" id="KM879221">
    <property type="protein sequence ID" value="AIU44274.1"/>
    <property type="molecule type" value="Genomic_DNA"/>
</dbReference>
<dbReference type="RefSeq" id="YP_009148383.1">
    <property type="nucleotide sequence ID" value="NC_027348.2"/>
</dbReference>
<gene>
    <name evidence="1" type="ORF">RG2014_020</name>
</gene>
<protein>
    <submittedName>
        <fullName evidence="1">Uncharacterized protein</fullName>
    </submittedName>
</protein>
<dbReference type="KEGG" id="vg:24638705"/>
<proteinExistence type="predicted"/>
<dbReference type="GeneID" id="24638705"/>
<accession>A0A097PAK4</accession>
<organism evidence="1 2">
    <name type="scientific">Delftia phage RG-2014</name>
    <dbReference type="NCBI Taxonomy" id="1563661"/>
    <lineage>
        <taxon>Viruses</taxon>
        <taxon>Duplodnaviria</taxon>
        <taxon>Heunggongvirae</taxon>
        <taxon>Uroviricota</taxon>
        <taxon>Caudoviricetes</taxon>
        <taxon>Schitoviridae</taxon>
        <taxon>Dendoorenvirus</taxon>
        <taxon>Dendoorenvirus RG2014</taxon>
    </lineage>
</organism>